<sequence length="290" mass="30399">MSTSNAIDLSQLPAPNVIAALDYETILAEMVDLMQTGVAGVFEGIPDFDVTNEADPAVKVLQVAAWCRMLDRAKANDDAKACLVAYATGADLDNLAALFQVERLVGETDAAFRRRIVLAPDGYSVAGPESAYIFHALSAHPDVLDATATSPAPGQVLVTILSRVGNGTASEQLLEIISAALSSATVRPLTDQVTVQSATIVNYAVTATVYTYDGPDSSVVLANAASRAEAYRQSLRRLGRDVTRAGFYQALFADGAQNVLLPSPAADIVMDDTQAGHCTAITITHGGVAE</sequence>
<dbReference type="PANTHER" id="PTHR35862">
    <property type="entry name" value="FELS-2 PROPHAGE PROTEIN"/>
    <property type="match status" value="1"/>
</dbReference>
<dbReference type="Pfam" id="PF26078">
    <property type="entry name" value="Baseplate_J_M"/>
    <property type="match status" value="1"/>
</dbReference>
<dbReference type="InterPro" id="IPR052726">
    <property type="entry name" value="Phage_Baseplate_Hub"/>
</dbReference>
<proteinExistence type="predicted"/>
<protein>
    <submittedName>
        <fullName evidence="2">Baseplate J-like family protein</fullName>
    </submittedName>
</protein>
<dbReference type="PANTHER" id="PTHR35862:SF1">
    <property type="entry name" value="FELS-2 PROPHAGE PROTEIN"/>
    <property type="match status" value="1"/>
</dbReference>
<accession>F4QJC2</accession>
<dbReference type="AlphaFoldDB" id="F4QJC2"/>
<reference evidence="3" key="1">
    <citation type="submission" date="2011-03" db="EMBL/GenBank/DDBJ databases">
        <title>Draft genome sequence of Brevundimonas diminuta.</title>
        <authorList>
            <person name="Brown P.J.B."/>
            <person name="Buechlein A."/>
            <person name="Hemmerich C."/>
            <person name="Brun Y.V."/>
        </authorList>
    </citation>
    <scope>NUCLEOTIDE SEQUENCE [LARGE SCALE GENOMIC DNA]</scope>
    <source>
        <strain evidence="3">C19</strain>
    </source>
</reference>
<evidence type="ECO:0000313" key="2">
    <source>
        <dbReference type="EMBL" id="EGF93105.1"/>
    </source>
</evidence>
<dbReference type="InterPro" id="IPR058531">
    <property type="entry name" value="Baseplate_J_M"/>
</dbReference>
<dbReference type="RefSeq" id="WP_006272294.1">
    <property type="nucleotide sequence ID" value="NZ_GL883077.1"/>
</dbReference>
<dbReference type="InterPro" id="IPR014507">
    <property type="entry name" value="Baseplate_assembly_J_pred"/>
</dbReference>
<organism evidence="2 3">
    <name type="scientific">Asticcacaulis biprosthecium C19</name>
    <dbReference type="NCBI Taxonomy" id="715226"/>
    <lineage>
        <taxon>Bacteria</taxon>
        <taxon>Pseudomonadati</taxon>
        <taxon>Pseudomonadota</taxon>
        <taxon>Alphaproteobacteria</taxon>
        <taxon>Caulobacterales</taxon>
        <taxon>Caulobacteraceae</taxon>
        <taxon>Asticcacaulis</taxon>
    </lineage>
</organism>
<dbReference type="STRING" id="715226.ABI_15450"/>
<dbReference type="Proteomes" id="UP000006512">
    <property type="component" value="Unassembled WGS sequence"/>
</dbReference>
<name>F4QJC2_9CAUL</name>
<keyword evidence="3" id="KW-1185">Reference proteome</keyword>
<evidence type="ECO:0000313" key="3">
    <source>
        <dbReference type="Proteomes" id="UP000006512"/>
    </source>
</evidence>
<feature type="domain" description="Baseplate J-like central" evidence="1">
    <location>
        <begin position="125"/>
        <end position="196"/>
    </location>
</feature>
<gene>
    <name evidence="2" type="ORF">ABI_15450</name>
</gene>
<dbReference type="HOGENOM" id="CLU_046415_0_0_5"/>
<dbReference type="PIRSF" id="PIRSF020481">
    <property type="entry name" value="BAP"/>
    <property type="match status" value="1"/>
</dbReference>
<dbReference type="eggNOG" id="COG3948">
    <property type="taxonomic scope" value="Bacteria"/>
</dbReference>
<evidence type="ECO:0000259" key="1">
    <source>
        <dbReference type="Pfam" id="PF26078"/>
    </source>
</evidence>
<dbReference type="EMBL" id="GL883077">
    <property type="protein sequence ID" value="EGF93105.1"/>
    <property type="molecule type" value="Genomic_DNA"/>
</dbReference>
<dbReference type="OrthoDB" id="9793802at2"/>